<keyword evidence="12" id="KW-1185">Reference proteome</keyword>
<accession>A0ABN8RWS2</accession>
<evidence type="ECO:0000256" key="3">
    <source>
        <dbReference type="ARBA" id="ARBA00022692"/>
    </source>
</evidence>
<feature type="transmembrane region" description="Helical" evidence="9">
    <location>
        <begin position="103"/>
        <end position="125"/>
    </location>
</feature>
<gene>
    <name evidence="11" type="ORF">PLOB_00026557</name>
</gene>
<feature type="transmembrane region" description="Helical" evidence="9">
    <location>
        <begin position="244"/>
        <end position="272"/>
    </location>
</feature>
<keyword evidence="6 9" id="KW-0472">Membrane</keyword>
<dbReference type="Pfam" id="PF00001">
    <property type="entry name" value="7tm_1"/>
    <property type="match status" value="1"/>
</dbReference>
<name>A0ABN8RWS2_9CNID</name>
<feature type="transmembrane region" description="Helical" evidence="9">
    <location>
        <begin position="25"/>
        <end position="51"/>
    </location>
</feature>
<evidence type="ECO:0000256" key="2">
    <source>
        <dbReference type="ARBA" id="ARBA00022475"/>
    </source>
</evidence>
<keyword evidence="7" id="KW-0675">Receptor</keyword>
<evidence type="ECO:0000256" key="5">
    <source>
        <dbReference type="ARBA" id="ARBA00023040"/>
    </source>
</evidence>
<evidence type="ECO:0000313" key="12">
    <source>
        <dbReference type="Proteomes" id="UP001159405"/>
    </source>
</evidence>
<comment type="caution">
    <text evidence="11">The sequence shown here is derived from an EMBL/GenBank/DDBJ whole genome shotgun (WGS) entry which is preliminary data.</text>
</comment>
<dbReference type="PANTHER" id="PTHR22752">
    <property type="entry name" value="G PROTEIN-COUPLED RECEPTOR"/>
    <property type="match status" value="1"/>
</dbReference>
<evidence type="ECO:0000256" key="7">
    <source>
        <dbReference type="ARBA" id="ARBA00023170"/>
    </source>
</evidence>
<proteinExistence type="predicted"/>
<evidence type="ECO:0000313" key="11">
    <source>
        <dbReference type="EMBL" id="CAH3182306.1"/>
    </source>
</evidence>
<dbReference type="Gene3D" id="1.20.1070.10">
    <property type="entry name" value="Rhodopsin 7-helix transmembrane proteins"/>
    <property type="match status" value="1"/>
</dbReference>
<evidence type="ECO:0000256" key="6">
    <source>
        <dbReference type="ARBA" id="ARBA00023136"/>
    </source>
</evidence>
<dbReference type="EMBL" id="CALNXK010000319">
    <property type="protein sequence ID" value="CAH3182306.1"/>
    <property type="molecule type" value="Genomic_DNA"/>
</dbReference>
<evidence type="ECO:0000256" key="8">
    <source>
        <dbReference type="ARBA" id="ARBA00023224"/>
    </source>
</evidence>
<organism evidence="11 12">
    <name type="scientific">Porites lobata</name>
    <dbReference type="NCBI Taxonomy" id="104759"/>
    <lineage>
        <taxon>Eukaryota</taxon>
        <taxon>Metazoa</taxon>
        <taxon>Cnidaria</taxon>
        <taxon>Anthozoa</taxon>
        <taxon>Hexacorallia</taxon>
        <taxon>Scleractinia</taxon>
        <taxon>Fungiina</taxon>
        <taxon>Poritidae</taxon>
        <taxon>Porites</taxon>
    </lineage>
</organism>
<evidence type="ECO:0000259" key="10">
    <source>
        <dbReference type="PROSITE" id="PS50262"/>
    </source>
</evidence>
<protein>
    <recommendedName>
        <fullName evidence="10">G-protein coupled receptors family 1 profile domain-containing protein</fullName>
    </recommendedName>
</protein>
<keyword evidence="5" id="KW-0297">G-protein coupled receptor</keyword>
<feature type="transmembrane region" description="Helical" evidence="9">
    <location>
        <begin position="63"/>
        <end position="83"/>
    </location>
</feature>
<keyword evidence="4 9" id="KW-1133">Transmembrane helix</keyword>
<sequence length="401" mass="45221">MSVNSPSNTSQGSADILLIYGREEAIIQTVILGFIILFGVAGNLYICSVVYRNKNLRNPTFVFLANLAVANIGALTLCTPFPVLNSIRRRFALGKHWCIINGFLNNFFFCISILTLSLITSQNYFSVVKPPFCSWLHITPRNAKFHLVGLWTLCFLFSLLSLGPFESWSYIVFNPTTAHCGLTFPNSLGDKLKLTFLALVAFIIPVSVMSFGYTRIYCKVRAHEERLNRNSTEGPRIGTLTRKLAVTLCLMFGTFVICWLPFFLLIALAVVFDNASQLPWLLGRIAYWSGYLNCAINPTLYCLRSSAFKDVIRRSSTSTGEVTKKFSIPNRRRRAFSLPTMPANFNAGAAKRVDRQSFPQIECERASDLRLGQNFRSEVARLRAYSCSGYEIKEHAEENRK</sequence>
<keyword evidence="2" id="KW-1003">Cell membrane</keyword>
<evidence type="ECO:0000256" key="4">
    <source>
        <dbReference type="ARBA" id="ARBA00022989"/>
    </source>
</evidence>
<reference evidence="11 12" key="1">
    <citation type="submission" date="2022-05" db="EMBL/GenBank/DDBJ databases">
        <authorList>
            <consortium name="Genoscope - CEA"/>
            <person name="William W."/>
        </authorList>
    </citation>
    <scope>NUCLEOTIDE SEQUENCE [LARGE SCALE GENOMIC DNA]</scope>
</reference>
<keyword evidence="8" id="KW-0807">Transducer</keyword>
<feature type="transmembrane region" description="Helical" evidence="9">
    <location>
        <begin position="284"/>
        <end position="303"/>
    </location>
</feature>
<feature type="domain" description="G-protein coupled receptors family 1 profile" evidence="10">
    <location>
        <begin position="42"/>
        <end position="301"/>
    </location>
</feature>
<feature type="transmembrane region" description="Helical" evidence="9">
    <location>
        <begin position="194"/>
        <end position="213"/>
    </location>
</feature>
<keyword evidence="3 9" id="KW-0812">Transmembrane</keyword>
<dbReference type="PROSITE" id="PS50262">
    <property type="entry name" value="G_PROTEIN_RECEP_F1_2"/>
    <property type="match status" value="1"/>
</dbReference>
<dbReference type="InterPro" id="IPR017452">
    <property type="entry name" value="GPCR_Rhodpsn_7TM"/>
</dbReference>
<comment type="subcellular location">
    <subcellularLocation>
        <location evidence="1">Cell membrane</location>
        <topology evidence="1">Multi-pass membrane protein</topology>
    </subcellularLocation>
</comment>
<evidence type="ECO:0000256" key="1">
    <source>
        <dbReference type="ARBA" id="ARBA00004651"/>
    </source>
</evidence>
<dbReference type="CDD" id="cd00637">
    <property type="entry name" value="7tm_classA_rhodopsin-like"/>
    <property type="match status" value="1"/>
</dbReference>
<evidence type="ECO:0000256" key="9">
    <source>
        <dbReference type="SAM" id="Phobius"/>
    </source>
</evidence>
<dbReference type="PRINTS" id="PR00237">
    <property type="entry name" value="GPCRRHODOPSN"/>
</dbReference>
<dbReference type="Proteomes" id="UP001159405">
    <property type="component" value="Unassembled WGS sequence"/>
</dbReference>
<dbReference type="SUPFAM" id="SSF81321">
    <property type="entry name" value="Family A G protein-coupled receptor-like"/>
    <property type="match status" value="1"/>
</dbReference>
<dbReference type="InterPro" id="IPR000276">
    <property type="entry name" value="GPCR_Rhodpsn"/>
</dbReference>
<feature type="transmembrane region" description="Helical" evidence="9">
    <location>
        <begin position="145"/>
        <end position="165"/>
    </location>
</feature>